<dbReference type="EMBL" id="BMAT01005321">
    <property type="protein sequence ID" value="GFR90964.1"/>
    <property type="molecule type" value="Genomic_DNA"/>
</dbReference>
<reference evidence="4 5" key="1">
    <citation type="journal article" date="2021" name="Elife">
        <title>Chloroplast acquisition without the gene transfer in kleptoplastic sea slugs, Plakobranchus ocellatus.</title>
        <authorList>
            <person name="Maeda T."/>
            <person name="Takahashi S."/>
            <person name="Yoshida T."/>
            <person name="Shimamura S."/>
            <person name="Takaki Y."/>
            <person name="Nagai Y."/>
            <person name="Toyoda A."/>
            <person name="Suzuki Y."/>
            <person name="Arimoto A."/>
            <person name="Ishii H."/>
            <person name="Satoh N."/>
            <person name="Nishiyama T."/>
            <person name="Hasebe M."/>
            <person name="Maruyama T."/>
            <person name="Minagawa J."/>
            <person name="Obokata J."/>
            <person name="Shigenobu S."/>
        </authorList>
    </citation>
    <scope>NUCLEOTIDE SEQUENCE [LARGE SCALE GENOMIC DNA]</scope>
</reference>
<organism evidence="4 5">
    <name type="scientific">Elysia marginata</name>
    <dbReference type="NCBI Taxonomy" id="1093978"/>
    <lineage>
        <taxon>Eukaryota</taxon>
        <taxon>Metazoa</taxon>
        <taxon>Spiralia</taxon>
        <taxon>Lophotrochozoa</taxon>
        <taxon>Mollusca</taxon>
        <taxon>Gastropoda</taxon>
        <taxon>Heterobranchia</taxon>
        <taxon>Euthyneura</taxon>
        <taxon>Panpulmonata</taxon>
        <taxon>Sacoglossa</taxon>
        <taxon>Placobranchoidea</taxon>
        <taxon>Plakobranchidae</taxon>
        <taxon>Elysia</taxon>
    </lineage>
</organism>
<dbReference type="InterPro" id="IPR009057">
    <property type="entry name" value="Homeodomain-like_sf"/>
</dbReference>
<name>A0AAV4GZT2_9GAST</name>
<protein>
    <submittedName>
        <fullName evidence="4">DDE superfamily endonuclease CENP B</fullName>
    </submittedName>
</protein>
<dbReference type="SUPFAM" id="SSF46689">
    <property type="entry name" value="Homeodomain-like"/>
    <property type="match status" value="1"/>
</dbReference>
<feature type="compositionally biased region" description="Basic residues" evidence="1">
    <location>
        <begin position="1"/>
        <end position="16"/>
    </location>
</feature>
<comment type="caution">
    <text evidence="4">The sequence shown here is derived from an EMBL/GenBank/DDBJ whole genome shotgun (WGS) entry which is preliminary data.</text>
</comment>
<dbReference type="GO" id="GO:0003677">
    <property type="term" value="F:DNA binding"/>
    <property type="evidence" value="ECO:0007669"/>
    <property type="project" value="InterPro"/>
</dbReference>
<accession>A0AAV4GZT2</accession>
<keyword evidence="4" id="KW-0540">Nuclease</keyword>
<keyword evidence="5" id="KW-1185">Reference proteome</keyword>
<dbReference type="Gene3D" id="1.10.10.60">
    <property type="entry name" value="Homeodomain-like"/>
    <property type="match status" value="1"/>
</dbReference>
<feature type="compositionally biased region" description="Low complexity" evidence="1">
    <location>
        <begin position="660"/>
        <end position="672"/>
    </location>
</feature>
<dbReference type="GO" id="GO:0004519">
    <property type="term" value="F:endonuclease activity"/>
    <property type="evidence" value="ECO:0007669"/>
    <property type="project" value="UniProtKB-KW"/>
</dbReference>
<dbReference type="AlphaFoldDB" id="A0AAV4GZT2"/>
<dbReference type="Proteomes" id="UP000762676">
    <property type="component" value="Unassembled WGS sequence"/>
</dbReference>
<feature type="region of interest" description="Disordered" evidence="1">
    <location>
        <begin position="1"/>
        <end position="37"/>
    </location>
</feature>
<feature type="domain" description="DDE-1" evidence="2">
    <location>
        <begin position="241"/>
        <end position="370"/>
    </location>
</feature>
<keyword evidence="4" id="KW-0255">Endonuclease</keyword>
<dbReference type="PANTHER" id="PTHR19303">
    <property type="entry name" value="TRANSPOSON"/>
    <property type="match status" value="1"/>
</dbReference>
<dbReference type="InterPro" id="IPR036397">
    <property type="entry name" value="RNaseH_sf"/>
</dbReference>
<proteinExistence type="predicted"/>
<dbReference type="Pfam" id="PF05225">
    <property type="entry name" value="HTH_psq"/>
    <property type="match status" value="1"/>
</dbReference>
<evidence type="ECO:0000313" key="4">
    <source>
        <dbReference type="EMBL" id="GFR90964.1"/>
    </source>
</evidence>
<evidence type="ECO:0000259" key="2">
    <source>
        <dbReference type="Pfam" id="PF03184"/>
    </source>
</evidence>
<evidence type="ECO:0000313" key="5">
    <source>
        <dbReference type="Proteomes" id="UP000762676"/>
    </source>
</evidence>
<sequence length="726" mass="80865">MKPKKKSKRSPKKKKLPEKCLLSVSTPSSSKKVSAVRESKSDVPRLIKKRKLYAKEALQAAYKAVKDSSISVNAAAKQYGVPLTTLRDRVDGRISIHTTRPGPPLLLAKDEEAEIVQFLHTMARYGYRYTRLELGEIATDQAVEKGKKNPRANGLTTKWVDNFIGRWPSIRELSCKFKNKADAEHTVRTYFDEIKNIIDKHRLLDKTDRIFNIMEIGLVTEHGISNHSAPKSGHNADNVSFTTMIACGSVSGKVMAPFFIYQALRLRPEMMRGLPSNVNAAVSETGKCTPQIFRRYLNEHFLPQTQRTKDSDPILVLMDGSRNHVFVSLAEWGRSNNVIFSFIPAHTTHLLQPLEVECLEQVQQKYENICRRYLKNYTGPCISRNSIGELACNAYLRVINRHSLVHSFRKAGVYPDISSDESEEEVEDTVQDDSYHPPYYKMEDNAEDMKDEVVYTGDLVVGHQEEITEEEVVTTQEMILIDNEVEAATGTSTQGPEEAADVLSGHEHTEPQQQLQADVEEQLVVTPEGQVLMNHGGQMVLAPSGHIMIQGGEIFVKDSEGNFSSLQQVHLVQSREEESVGSVESGLGRTNPDLGKISPLKQCLISDGKILESDTMNVLNDSAFNPVDQSSIHSDNLGLLISPIPGSEDHKLHSRQFHRSPSNNSSSSSNNSMFASIEDSALSLKHNDSSLELSTSFSVNGESSRSSISPGIHKVIVKSEQQVEKL</sequence>
<dbReference type="PANTHER" id="PTHR19303:SF74">
    <property type="entry name" value="POGO TRANSPOSABLE ELEMENT WITH KRAB DOMAIN"/>
    <property type="match status" value="1"/>
</dbReference>
<dbReference type="Pfam" id="PF03184">
    <property type="entry name" value="DDE_1"/>
    <property type="match status" value="1"/>
</dbReference>
<dbReference type="Gene3D" id="3.30.420.10">
    <property type="entry name" value="Ribonuclease H-like superfamily/Ribonuclease H"/>
    <property type="match status" value="1"/>
</dbReference>
<feature type="region of interest" description="Disordered" evidence="1">
    <location>
        <begin position="648"/>
        <end position="672"/>
    </location>
</feature>
<dbReference type="InterPro" id="IPR050863">
    <property type="entry name" value="CenT-Element_Derived"/>
</dbReference>
<dbReference type="InterPro" id="IPR004875">
    <property type="entry name" value="DDE_SF_endonuclease_dom"/>
</dbReference>
<dbReference type="InterPro" id="IPR007889">
    <property type="entry name" value="HTH_Psq"/>
</dbReference>
<feature type="compositionally biased region" description="Low complexity" evidence="1">
    <location>
        <begin position="19"/>
        <end position="33"/>
    </location>
</feature>
<feature type="domain" description="HTH psq-type" evidence="3">
    <location>
        <begin position="56"/>
        <end position="94"/>
    </location>
</feature>
<evidence type="ECO:0000259" key="3">
    <source>
        <dbReference type="Pfam" id="PF05225"/>
    </source>
</evidence>
<keyword evidence="4" id="KW-0378">Hydrolase</keyword>
<evidence type="ECO:0000256" key="1">
    <source>
        <dbReference type="SAM" id="MobiDB-lite"/>
    </source>
</evidence>
<gene>
    <name evidence="4" type="ORF">ElyMa_002580300</name>
</gene>
<dbReference type="GO" id="GO:0005634">
    <property type="term" value="C:nucleus"/>
    <property type="evidence" value="ECO:0007669"/>
    <property type="project" value="TreeGrafter"/>
</dbReference>